<feature type="transmembrane region" description="Helical" evidence="4">
    <location>
        <begin position="253"/>
        <end position="272"/>
    </location>
</feature>
<dbReference type="PANTHER" id="PTHR45138">
    <property type="entry name" value="REGULATORY COMPONENTS OF SENSORY TRANSDUCTION SYSTEM"/>
    <property type="match status" value="1"/>
</dbReference>
<dbReference type="RefSeq" id="WP_166137605.1">
    <property type="nucleotide sequence ID" value="NZ_CP060811.1"/>
</dbReference>
<feature type="transmembrane region" description="Helical" evidence="4">
    <location>
        <begin position="309"/>
        <end position="327"/>
    </location>
</feature>
<dbReference type="NCBIfam" id="TIGR00254">
    <property type="entry name" value="GGDEF"/>
    <property type="match status" value="1"/>
</dbReference>
<dbReference type="GO" id="GO:0052621">
    <property type="term" value="F:diguanylate cyclase activity"/>
    <property type="evidence" value="ECO:0007669"/>
    <property type="project" value="UniProtKB-EC"/>
</dbReference>
<feature type="transmembrane region" description="Helical" evidence="4">
    <location>
        <begin position="217"/>
        <end position="241"/>
    </location>
</feature>
<evidence type="ECO:0000256" key="4">
    <source>
        <dbReference type="SAM" id="Phobius"/>
    </source>
</evidence>
<dbReference type="InterPro" id="IPR000160">
    <property type="entry name" value="GGDEF_dom"/>
</dbReference>
<dbReference type="PROSITE" id="PS50887">
    <property type="entry name" value="GGDEF"/>
    <property type="match status" value="1"/>
</dbReference>
<evidence type="ECO:0000313" key="6">
    <source>
        <dbReference type="EMBL" id="QQN88144.1"/>
    </source>
</evidence>
<reference evidence="6 7" key="1">
    <citation type="submission" date="2020-08" db="EMBL/GenBank/DDBJ databases">
        <title>Emergence of ISAba1-mediated novel tet(X) in Acinetobacter variabilis from a chicken farm.</title>
        <authorList>
            <person name="Peng K."/>
            <person name="Li R."/>
        </authorList>
    </citation>
    <scope>NUCLEOTIDE SEQUENCE [LARGE SCALE GENOMIC DNA]</scope>
    <source>
        <strain evidence="6 7">XM9F202-2</strain>
    </source>
</reference>
<dbReference type="GO" id="GO:1902201">
    <property type="term" value="P:negative regulation of bacterial-type flagellum-dependent cell motility"/>
    <property type="evidence" value="ECO:0007669"/>
    <property type="project" value="TreeGrafter"/>
</dbReference>
<keyword evidence="4" id="KW-0472">Membrane</keyword>
<comment type="cofactor">
    <cofactor evidence="1">
        <name>Mg(2+)</name>
        <dbReference type="ChEBI" id="CHEBI:18420"/>
    </cofactor>
</comment>
<gene>
    <name evidence="6" type="ORF">IAQ69_00140</name>
</gene>
<dbReference type="SMART" id="SM00267">
    <property type="entry name" value="GGDEF"/>
    <property type="match status" value="1"/>
</dbReference>
<feature type="transmembrane region" description="Helical" evidence="4">
    <location>
        <begin position="284"/>
        <end position="303"/>
    </location>
</feature>
<protein>
    <recommendedName>
        <fullName evidence="2">diguanylate cyclase</fullName>
        <ecNumber evidence="2">2.7.7.65</ecNumber>
    </recommendedName>
</protein>
<sequence>MLIWLSLISPQLYAVTELNFDHHQYVKLDGEWDFYPNQLIDPTSEQRSSQLNSSNQPLAAEKVHLPNSFLTLTGHKDHIGTFQKTFRLPESAINHAVYVYVPYQYGAYRMYVDDHLLIEVGKVGIHGQHQTMMAPKLASFFPSQREVTITIHASSYHHIRGGLENSMFIGFNQPILDKFYDQVIPLSVISGVLLMIGCFMVFFAVFRSLKTQAGNLLLFLGLFILCLSLRSFFAVPFIYTLFTNISWVWGTRFEYLLTELATLFFLIYIYLFPYRLLNPYLLKITALLISINVAVTLFTLPYIFQSFFFQSFSIAVLVFINLLYGAYRMHKSHVRYSKINSIAVVLVCLTFLHDYLLALKVIDSVEIAFYTSCAYFILITFQLSRDYAVQSINTELLNNQLLRLNKELDQKVRDRTRDITLLNEKLAQQVRLDSLTGAYNRFALNEQLQQQYEHAIANQSSLAVYMIDVDYFKNYNDYYGHLKGDYILKTLVRTIQQILPENGFLARYGGEEFAVLLADISSQEAEAFAEQLCEVIRQLNLEHANRGDDKTWISISVGAAIMDAEHIYKNVDRLLKTADQQLYQAKILRDSACIK</sequence>
<evidence type="ECO:0000256" key="2">
    <source>
        <dbReference type="ARBA" id="ARBA00012528"/>
    </source>
</evidence>
<accession>A0A7T7WIA7</accession>
<comment type="catalytic activity">
    <reaction evidence="3">
        <text>2 GTP = 3',3'-c-di-GMP + 2 diphosphate</text>
        <dbReference type="Rhea" id="RHEA:24898"/>
        <dbReference type="ChEBI" id="CHEBI:33019"/>
        <dbReference type="ChEBI" id="CHEBI:37565"/>
        <dbReference type="ChEBI" id="CHEBI:58805"/>
        <dbReference type="EC" id="2.7.7.65"/>
    </reaction>
</comment>
<dbReference type="GO" id="GO:0005886">
    <property type="term" value="C:plasma membrane"/>
    <property type="evidence" value="ECO:0007669"/>
    <property type="project" value="TreeGrafter"/>
</dbReference>
<dbReference type="Proteomes" id="UP000596079">
    <property type="component" value="Chromosome"/>
</dbReference>
<feature type="domain" description="GGDEF" evidence="5">
    <location>
        <begin position="460"/>
        <end position="595"/>
    </location>
</feature>
<feature type="transmembrane region" description="Helical" evidence="4">
    <location>
        <begin position="183"/>
        <end position="205"/>
    </location>
</feature>
<organism evidence="6 7">
    <name type="scientific">Acinetobacter variabilis</name>
    <dbReference type="NCBI Taxonomy" id="70346"/>
    <lineage>
        <taxon>Bacteria</taxon>
        <taxon>Pseudomonadati</taxon>
        <taxon>Pseudomonadota</taxon>
        <taxon>Gammaproteobacteria</taxon>
        <taxon>Moraxellales</taxon>
        <taxon>Moraxellaceae</taxon>
        <taxon>Acinetobacter</taxon>
    </lineage>
</organism>
<dbReference type="CDD" id="cd01949">
    <property type="entry name" value="GGDEF"/>
    <property type="match status" value="1"/>
</dbReference>
<dbReference type="FunFam" id="3.30.70.270:FF:000001">
    <property type="entry name" value="Diguanylate cyclase domain protein"/>
    <property type="match status" value="1"/>
</dbReference>
<feature type="transmembrane region" description="Helical" evidence="4">
    <location>
        <begin position="339"/>
        <end position="361"/>
    </location>
</feature>
<dbReference type="Gene3D" id="3.30.70.270">
    <property type="match status" value="1"/>
</dbReference>
<dbReference type="PANTHER" id="PTHR45138:SF9">
    <property type="entry name" value="DIGUANYLATE CYCLASE DGCM-RELATED"/>
    <property type="match status" value="1"/>
</dbReference>
<dbReference type="AlphaFoldDB" id="A0A7T7WIA7"/>
<proteinExistence type="predicted"/>
<dbReference type="InterPro" id="IPR050469">
    <property type="entry name" value="Diguanylate_Cyclase"/>
</dbReference>
<evidence type="ECO:0000256" key="1">
    <source>
        <dbReference type="ARBA" id="ARBA00001946"/>
    </source>
</evidence>
<dbReference type="EMBL" id="CP060811">
    <property type="protein sequence ID" value="QQN88144.1"/>
    <property type="molecule type" value="Genomic_DNA"/>
</dbReference>
<evidence type="ECO:0000256" key="3">
    <source>
        <dbReference type="ARBA" id="ARBA00034247"/>
    </source>
</evidence>
<dbReference type="InterPro" id="IPR029787">
    <property type="entry name" value="Nucleotide_cyclase"/>
</dbReference>
<evidence type="ECO:0000259" key="5">
    <source>
        <dbReference type="PROSITE" id="PS50887"/>
    </source>
</evidence>
<dbReference type="EC" id="2.7.7.65" evidence="2"/>
<name>A0A7T7WIA7_9GAMM</name>
<keyword evidence="4" id="KW-0812">Transmembrane</keyword>
<dbReference type="GO" id="GO:0043709">
    <property type="term" value="P:cell adhesion involved in single-species biofilm formation"/>
    <property type="evidence" value="ECO:0007669"/>
    <property type="project" value="TreeGrafter"/>
</dbReference>
<evidence type="ECO:0000313" key="7">
    <source>
        <dbReference type="Proteomes" id="UP000596079"/>
    </source>
</evidence>
<dbReference type="InterPro" id="IPR043128">
    <property type="entry name" value="Rev_trsase/Diguanyl_cyclase"/>
</dbReference>
<keyword evidence="4" id="KW-1133">Transmembrane helix</keyword>
<feature type="transmembrane region" description="Helical" evidence="4">
    <location>
        <begin position="367"/>
        <end position="384"/>
    </location>
</feature>
<dbReference type="Pfam" id="PF00990">
    <property type="entry name" value="GGDEF"/>
    <property type="match status" value="1"/>
</dbReference>
<dbReference type="SUPFAM" id="SSF55073">
    <property type="entry name" value="Nucleotide cyclase"/>
    <property type="match status" value="1"/>
</dbReference>